<gene>
    <name evidence="3" type="ORF">EYW49_11630</name>
</gene>
<dbReference type="OrthoDB" id="259382at2"/>
<evidence type="ECO:0000256" key="1">
    <source>
        <dbReference type="SAM" id="MobiDB-lite"/>
    </source>
</evidence>
<feature type="compositionally biased region" description="Basic and acidic residues" evidence="1">
    <location>
        <begin position="35"/>
        <end position="52"/>
    </location>
</feature>
<dbReference type="InterPro" id="IPR002654">
    <property type="entry name" value="Glyco_trans_25"/>
</dbReference>
<keyword evidence="4" id="KW-1185">Reference proteome</keyword>
<protein>
    <submittedName>
        <fullName evidence="3">Glycosyltransferase family 25 protein</fullName>
    </submittedName>
</protein>
<feature type="compositionally biased region" description="Basic and acidic residues" evidence="1">
    <location>
        <begin position="239"/>
        <end position="250"/>
    </location>
</feature>
<feature type="compositionally biased region" description="Basic residues" evidence="1">
    <location>
        <begin position="198"/>
        <end position="220"/>
    </location>
</feature>
<dbReference type="Proteomes" id="UP000292781">
    <property type="component" value="Unassembled WGS sequence"/>
</dbReference>
<feature type="compositionally biased region" description="Basic and acidic residues" evidence="1">
    <location>
        <begin position="135"/>
        <end position="162"/>
    </location>
</feature>
<evidence type="ECO:0000313" key="4">
    <source>
        <dbReference type="Proteomes" id="UP000292781"/>
    </source>
</evidence>
<evidence type="ECO:0000313" key="3">
    <source>
        <dbReference type="EMBL" id="TBW37399.1"/>
    </source>
</evidence>
<dbReference type="AlphaFoldDB" id="A0A4Q9VR97"/>
<dbReference type="PROSITE" id="PS50096">
    <property type="entry name" value="IQ"/>
    <property type="match status" value="1"/>
</dbReference>
<feature type="region of interest" description="Disordered" evidence="1">
    <location>
        <begin position="278"/>
        <end position="375"/>
    </location>
</feature>
<evidence type="ECO:0000259" key="2">
    <source>
        <dbReference type="Pfam" id="PF01755"/>
    </source>
</evidence>
<dbReference type="CDD" id="cd06532">
    <property type="entry name" value="Glyco_transf_25"/>
    <property type="match status" value="1"/>
</dbReference>
<feature type="compositionally biased region" description="Basic and acidic residues" evidence="1">
    <location>
        <begin position="89"/>
        <end position="110"/>
    </location>
</feature>
<feature type="region of interest" description="Disordered" evidence="1">
    <location>
        <begin position="1"/>
        <end position="250"/>
    </location>
</feature>
<keyword evidence="3" id="KW-0808">Transferase</keyword>
<organism evidence="3 4">
    <name type="scientific">Siculibacillus lacustris</name>
    <dbReference type="NCBI Taxonomy" id="1549641"/>
    <lineage>
        <taxon>Bacteria</taxon>
        <taxon>Pseudomonadati</taxon>
        <taxon>Pseudomonadota</taxon>
        <taxon>Alphaproteobacteria</taxon>
        <taxon>Hyphomicrobiales</taxon>
        <taxon>Ancalomicrobiaceae</taxon>
        <taxon>Siculibacillus</taxon>
    </lineage>
</organism>
<name>A0A4Q9VR97_9HYPH</name>
<feature type="compositionally biased region" description="Basic and acidic residues" evidence="1">
    <location>
        <begin position="307"/>
        <end position="331"/>
    </location>
</feature>
<accession>A0A4Q9VR97</accession>
<proteinExistence type="predicted"/>
<feature type="domain" description="Glycosyl transferase family 25" evidence="2">
    <location>
        <begin position="380"/>
        <end position="535"/>
    </location>
</feature>
<feature type="compositionally biased region" description="Basic residues" evidence="1">
    <location>
        <begin position="284"/>
        <end position="306"/>
    </location>
</feature>
<dbReference type="EMBL" id="SJFN01000015">
    <property type="protein sequence ID" value="TBW37399.1"/>
    <property type="molecule type" value="Genomic_DNA"/>
</dbReference>
<dbReference type="GO" id="GO:0016740">
    <property type="term" value="F:transferase activity"/>
    <property type="evidence" value="ECO:0007669"/>
    <property type="project" value="UniProtKB-KW"/>
</dbReference>
<dbReference type="Pfam" id="PF01755">
    <property type="entry name" value="Glyco_transf_25"/>
    <property type="match status" value="1"/>
</dbReference>
<reference evidence="3 4" key="1">
    <citation type="submission" date="2019-02" db="EMBL/GenBank/DDBJ databases">
        <title>Siculibacillus lacustris gen. nov., sp. nov., a new rosette-forming bacterium isolated from a freshwater crater lake (Lake St. Ana, Romania).</title>
        <authorList>
            <person name="Felfoldi T."/>
            <person name="Marton Z."/>
            <person name="Szabo A."/>
            <person name="Mentes A."/>
            <person name="Boka K."/>
            <person name="Marialigeti K."/>
            <person name="Mathe I."/>
            <person name="Koncz M."/>
            <person name="Schumann P."/>
            <person name="Toth E."/>
        </authorList>
    </citation>
    <scope>NUCLEOTIDE SEQUENCE [LARGE SCALE GENOMIC DNA]</scope>
    <source>
        <strain evidence="3 4">SA-279</strain>
    </source>
</reference>
<comment type="caution">
    <text evidence="3">The sequence shown here is derived from an EMBL/GenBank/DDBJ whole genome shotgun (WGS) entry which is preliminary data.</text>
</comment>
<sequence>MAGGGRRSGRPRRPARAFVVWNAGGTGRNRSRPFSRRDPSRDAADRLHDAPRPHPLAAPDAGRRRRLARLALPPQRRRSRRRLAGGLRRAQDGCGERSAARPPRPGDHRTAGHQGLSPRLPAPVRPGDLAGRHCRFPESTDRLRRRPPLADRPRHDQHRRDLPVALGLGGPARSAARDQASPPVGGDLDQELAAQTPRPRRLRPGARRPPRRPFRPPRPRLPRDRRQGRSDPALQPPSGDREQRRGRLLHREDHRFLPRLGAADLLRLPRHRALFPGRFDGALRPRRPRRHRTGDRRPRRAGRRPAARGDRRGPRRGDGSRQHLRPPDRCARPARRHAPGPRARPSPPQRGLRAAHQAAEGRLAPPEAQDLSKVTPPPLPIYVINLAARTDRLAHMEAELGRLGLAFERIDAVDAAAIARAGIANRHLAPGALGCTLSHQESHRRFLASGAPWAVVLEDDVFLADAARRLLAGSDWIPAGTDLVKLETFRTRVFLRGRGASAGPGHAVHELRFRHNGSAAYVVSRAYAERFAAIDPAAFTHAMDEVLFDPRLRVLPQFRVGQLVPAVAIQEMKRDPDGALRLATDVAAPLRRAAAAPDQAKYRGLLGRLRFATRAARHRLADALRTLRQMARSKTVDLTYGEVAFGERADG</sequence>